<gene>
    <name evidence="1" type="ORF">ENG63_01100</name>
</gene>
<dbReference type="InterPro" id="IPR007553">
    <property type="entry name" value="2-thiour_desulf"/>
</dbReference>
<protein>
    <submittedName>
        <fullName evidence="1">DUF523 domain-containing protein</fullName>
    </submittedName>
</protein>
<dbReference type="EMBL" id="DRBS01000043">
    <property type="protein sequence ID" value="HDD43448.1"/>
    <property type="molecule type" value="Genomic_DNA"/>
</dbReference>
<comment type="caution">
    <text evidence="1">The sequence shown here is derived from an EMBL/GenBank/DDBJ whole genome shotgun (WGS) entry which is preliminary data.</text>
</comment>
<dbReference type="PANTHER" id="PTHR30087:SF1">
    <property type="entry name" value="HYPOTHETICAL CYTOSOLIC PROTEIN"/>
    <property type="match status" value="1"/>
</dbReference>
<reference evidence="1" key="1">
    <citation type="journal article" date="2020" name="mSystems">
        <title>Genome- and Community-Level Interaction Insights into Carbon Utilization and Element Cycling Functions of Hydrothermarchaeota in Hydrothermal Sediment.</title>
        <authorList>
            <person name="Zhou Z."/>
            <person name="Liu Y."/>
            <person name="Xu W."/>
            <person name="Pan J."/>
            <person name="Luo Z.H."/>
            <person name="Li M."/>
        </authorList>
    </citation>
    <scope>NUCLEOTIDE SEQUENCE [LARGE SCALE GENOMIC DNA]</scope>
    <source>
        <strain evidence="1">HyVt-233</strain>
    </source>
</reference>
<proteinExistence type="predicted"/>
<organism evidence="1">
    <name type="scientific">Desulfofervidus auxilii</name>
    <dbReference type="NCBI Taxonomy" id="1621989"/>
    <lineage>
        <taxon>Bacteria</taxon>
        <taxon>Pseudomonadati</taxon>
        <taxon>Thermodesulfobacteriota</taxon>
        <taxon>Candidatus Desulfofervidia</taxon>
        <taxon>Candidatus Desulfofervidales</taxon>
        <taxon>Candidatus Desulfofervidaceae</taxon>
        <taxon>Candidatus Desulfofervidus</taxon>
    </lineage>
</organism>
<name>A0A7C0Y477_DESA2</name>
<dbReference type="Pfam" id="PF04463">
    <property type="entry name" value="2-thiour_desulf"/>
    <property type="match status" value="1"/>
</dbReference>
<sequence length="153" mass="16754">MILVSACLIGLKCRYDGSNAICPELLEMLKNKPFLPVCPEQLGDLSTPRQPAIIVGGTGADVLKLKARVINEIGQDVTFNFLKGAKKTLEMAELFKVKICYLKERSPSCGVNFIHTKEGLVRGIGVTTAMLLKNGYKVIGVQPGEFKKEENNE</sequence>
<dbReference type="AlphaFoldDB" id="A0A7C0Y477"/>
<dbReference type="PANTHER" id="PTHR30087">
    <property type="entry name" value="INNER MEMBRANE PROTEIN"/>
    <property type="match status" value="1"/>
</dbReference>
<evidence type="ECO:0000313" key="1">
    <source>
        <dbReference type="EMBL" id="HDD43448.1"/>
    </source>
</evidence>
<accession>A0A7C0Y477</accession>
<dbReference type="Proteomes" id="UP000886289">
    <property type="component" value="Unassembled WGS sequence"/>
</dbReference>